<dbReference type="InterPro" id="IPR002794">
    <property type="entry name" value="DUF92_TMEM19"/>
</dbReference>
<keyword evidence="8" id="KW-1185">Reference proteome</keyword>
<evidence type="ECO:0000256" key="1">
    <source>
        <dbReference type="ARBA" id="ARBA00004141"/>
    </source>
</evidence>
<dbReference type="PANTHER" id="PTHR13353:SF5">
    <property type="entry name" value="TRANSMEMBRANE PROTEIN 19"/>
    <property type="match status" value="1"/>
</dbReference>
<dbReference type="PANTHER" id="PTHR13353">
    <property type="entry name" value="TRANSMEMBRANE PROTEIN 19"/>
    <property type="match status" value="1"/>
</dbReference>
<evidence type="ECO:0000256" key="2">
    <source>
        <dbReference type="ARBA" id="ARBA00009012"/>
    </source>
</evidence>
<dbReference type="EMBL" id="JACWMY010000010">
    <property type="protein sequence ID" value="MBD1365891.1"/>
    <property type="molecule type" value="Genomic_DNA"/>
</dbReference>
<gene>
    <name evidence="7" type="ORF">IDJ77_18905</name>
</gene>
<feature type="transmembrane region" description="Helical" evidence="6">
    <location>
        <begin position="83"/>
        <end position="101"/>
    </location>
</feature>
<evidence type="ECO:0000313" key="7">
    <source>
        <dbReference type="EMBL" id="MBD1365891.1"/>
    </source>
</evidence>
<evidence type="ECO:0000313" key="8">
    <source>
        <dbReference type="Proteomes" id="UP000606600"/>
    </source>
</evidence>
<reference evidence="7 8" key="1">
    <citation type="submission" date="2020-09" db="EMBL/GenBank/DDBJ databases">
        <title>Novel species of Mucilaginibacter isolated from a glacier on the Tibetan Plateau.</title>
        <authorList>
            <person name="Liu Q."/>
            <person name="Xin Y.-H."/>
        </authorList>
    </citation>
    <scope>NUCLEOTIDE SEQUENCE [LARGE SCALE GENOMIC DNA]</scope>
    <source>
        <strain evidence="7 8">ZT4R22</strain>
    </source>
</reference>
<feature type="transmembrane region" description="Helical" evidence="6">
    <location>
        <begin position="31"/>
        <end position="62"/>
    </location>
</feature>
<proteinExistence type="inferred from homology"/>
<evidence type="ECO:0000256" key="5">
    <source>
        <dbReference type="ARBA" id="ARBA00023136"/>
    </source>
</evidence>
<evidence type="ECO:0000256" key="6">
    <source>
        <dbReference type="SAM" id="Phobius"/>
    </source>
</evidence>
<dbReference type="Proteomes" id="UP000606600">
    <property type="component" value="Unassembled WGS sequence"/>
</dbReference>
<keyword evidence="5 6" id="KW-0472">Membrane</keyword>
<keyword evidence="3 6" id="KW-0812">Transmembrane</keyword>
<name>A0ABR7WUA7_9SPHI</name>
<sequence>MPMTYLLFFLILLAVLIAVYKLRKLTLAGTLTGGLVAICIFMGAGLPCILMLAAFFIMATIATSWKKSLKGKSHPEIRNTAQVLANGGLAALCGLVMWLVPVQGYPLLILLAAALSSATADTLSSELGTVYGRRFYNIISFKPDEKGRDGVVSLEGTLIGIAGSAVIAFIYVLFLGWSPVFWVVVISGTAGNLFDSVLGATLERKSYIKNNLVNFLNTAFAALVAYLLLLI</sequence>
<comment type="similarity">
    <text evidence="2">Belongs to the TMEM19 family.</text>
</comment>
<dbReference type="Pfam" id="PF01940">
    <property type="entry name" value="DUF92"/>
    <property type="match status" value="1"/>
</dbReference>
<accession>A0ABR7WUA7</accession>
<feature type="transmembrane region" description="Helical" evidence="6">
    <location>
        <begin position="180"/>
        <end position="200"/>
    </location>
</feature>
<evidence type="ECO:0000256" key="4">
    <source>
        <dbReference type="ARBA" id="ARBA00022989"/>
    </source>
</evidence>
<organism evidence="7 8">
    <name type="scientific">Mucilaginibacter pankratovii</name>
    <dbReference type="NCBI Taxonomy" id="2772110"/>
    <lineage>
        <taxon>Bacteria</taxon>
        <taxon>Pseudomonadati</taxon>
        <taxon>Bacteroidota</taxon>
        <taxon>Sphingobacteriia</taxon>
        <taxon>Sphingobacteriales</taxon>
        <taxon>Sphingobacteriaceae</taxon>
        <taxon>Mucilaginibacter</taxon>
    </lineage>
</organism>
<evidence type="ECO:0000256" key="3">
    <source>
        <dbReference type="ARBA" id="ARBA00022692"/>
    </source>
</evidence>
<feature type="transmembrane region" description="Helical" evidence="6">
    <location>
        <begin position="212"/>
        <end position="229"/>
    </location>
</feature>
<protein>
    <submittedName>
        <fullName evidence="7">DUF92 domain-containing protein</fullName>
    </submittedName>
</protein>
<comment type="subcellular location">
    <subcellularLocation>
        <location evidence="1">Membrane</location>
        <topology evidence="1">Multi-pass membrane protein</topology>
    </subcellularLocation>
</comment>
<feature type="transmembrane region" description="Helical" evidence="6">
    <location>
        <begin position="152"/>
        <end position="174"/>
    </location>
</feature>
<comment type="caution">
    <text evidence="7">The sequence shown here is derived from an EMBL/GenBank/DDBJ whole genome shotgun (WGS) entry which is preliminary data.</text>
</comment>
<keyword evidence="4 6" id="KW-1133">Transmembrane helix</keyword>